<dbReference type="GeneID" id="94172621"/>
<protein>
    <submittedName>
        <fullName evidence="1">Uncharacterized protein</fullName>
    </submittedName>
</protein>
<evidence type="ECO:0000313" key="2">
    <source>
        <dbReference type="Proteomes" id="UP000674179"/>
    </source>
</evidence>
<dbReference type="RefSeq" id="XP_067692899.1">
    <property type="nucleotide sequence ID" value="XM_067837111.1"/>
</dbReference>
<dbReference type="EMBL" id="JAFHKP010000023">
    <property type="protein sequence ID" value="KAG5478841.1"/>
    <property type="molecule type" value="Genomic_DNA"/>
</dbReference>
<proteinExistence type="predicted"/>
<sequence>MPMNEPAFTTNEARVERLRANYNEGVLRESLSTVDREKRDLHCLYVSHDKLMFLFQNAMEDYSRSVKNQKVKEYNEVCIGTASLPSKDHGRKFHLPFL</sequence>
<evidence type="ECO:0000313" key="1">
    <source>
        <dbReference type="EMBL" id="KAG5478841.1"/>
    </source>
</evidence>
<dbReference type="KEGG" id="lenr:94172621"/>
<gene>
    <name evidence="1" type="ORF">CUR178_05421</name>
</gene>
<comment type="caution">
    <text evidence="1">The sequence shown here is derived from an EMBL/GenBank/DDBJ whole genome shotgun (WGS) entry which is preliminary data.</text>
</comment>
<reference evidence="1 2" key="1">
    <citation type="submission" date="2021-02" db="EMBL/GenBank/DDBJ databases">
        <title>Leishmania (Mundinia) enrietti genome sequencing and assembly.</title>
        <authorList>
            <person name="Almutairi H."/>
            <person name="Gatherer D."/>
        </authorList>
    </citation>
    <scope>NUCLEOTIDE SEQUENCE [LARGE SCALE GENOMIC DNA]</scope>
    <source>
        <strain evidence="1">CUR178</strain>
    </source>
</reference>
<keyword evidence="2" id="KW-1185">Reference proteome</keyword>
<organism evidence="1 2">
    <name type="scientific">Leishmania enriettii</name>
    <dbReference type="NCBI Taxonomy" id="5663"/>
    <lineage>
        <taxon>Eukaryota</taxon>
        <taxon>Discoba</taxon>
        <taxon>Euglenozoa</taxon>
        <taxon>Kinetoplastea</taxon>
        <taxon>Metakinetoplastina</taxon>
        <taxon>Trypanosomatida</taxon>
        <taxon>Trypanosomatidae</taxon>
        <taxon>Leishmaniinae</taxon>
        <taxon>Leishmania</taxon>
    </lineage>
</organism>
<dbReference type="OrthoDB" id="269777at2759"/>
<dbReference type="AlphaFoldDB" id="A0A836HJ21"/>
<name>A0A836HJ21_LEIEN</name>
<dbReference type="Proteomes" id="UP000674179">
    <property type="component" value="Chromosome 23"/>
</dbReference>
<accession>A0A836HJ21</accession>